<protein>
    <submittedName>
        <fullName evidence="1">Uncharacterized protein</fullName>
    </submittedName>
</protein>
<dbReference type="AlphaFoldDB" id="A0A1X0S861"/>
<name>A0A1X0S861_RHIZD</name>
<proteinExistence type="predicted"/>
<accession>A0A1X0S861</accession>
<dbReference type="EMBL" id="KV921295">
    <property type="protein sequence ID" value="ORE20331.1"/>
    <property type="molecule type" value="Genomic_DNA"/>
</dbReference>
<evidence type="ECO:0000313" key="1">
    <source>
        <dbReference type="EMBL" id="ORE20331.1"/>
    </source>
</evidence>
<reference evidence="1 2" key="1">
    <citation type="journal article" date="2016" name="Proc. Natl. Acad. Sci. U.S.A.">
        <title>Lipid metabolic changes in an early divergent fungus govern the establishment of a mutualistic symbiosis with endobacteria.</title>
        <authorList>
            <person name="Lastovetsky O.A."/>
            <person name="Gaspar M.L."/>
            <person name="Mondo S.J."/>
            <person name="LaButti K.M."/>
            <person name="Sandor L."/>
            <person name="Grigoriev I.V."/>
            <person name="Henry S.A."/>
            <person name="Pawlowska T.E."/>
        </authorList>
    </citation>
    <scope>NUCLEOTIDE SEQUENCE [LARGE SCALE GENOMIC DNA]</scope>
    <source>
        <strain evidence="1 2">ATCC 11559</strain>
    </source>
</reference>
<dbReference type="OMA" id="DQYETEN"/>
<organism evidence="1 2">
    <name type="scientific">Rhizopus microsporus</name>
    <dbReference type="NCBI Taxonomy" id="58291"/>
    <lineage>
        <taxon>Eukaryota</taxon>
        <taxon>Fungi</taxon>
        <taxon>Fungi incertae sedis</taxon>
        <taxon>Mucoromycota</taxon>
        <taxon>Mucoromycotina</taxon>
        <taxon>Mucoromycetes</taxon>
        <taxon>Mucorales</taxon>
        <taxon>Mucorineae</taxon>
        <taxon>Rhizopodaceae</taxon>
        <taxon>Rhizopus</taxon>
    </lineage>
</organism>
<evidence type="ECO:0000313" key="2">
    <source>
        <dbReference type="Proteomes" id="UP000242381"/>
    </source>
</evidence>
<dbReference type="Proteomes" id="UP000242381">
    <property type="component" value="Unassembled WGS sequence"/>
</dbReference>
<gene>
    <name evidence="1" type="ORF">BCV71DRAFT_233221</name>
</gene>
<sequence length="243" mass="28005">MATLDFHFGALDFFGGTLNSGWTCSYCYYHDYKYISKYGCKKFKLNDKKNDPCDHYGEDQYETENSLHPALTIKMISIGDHLSNTLCNEEFRDMFLYRSSRVTKNNVYQDIFESGIYKSLKQQNLFNNDLDIALALFIYGFTTQIKGKGTMTIIHYTQKNSRFSSVLFLAHASQRISISYNQLWMKSWISVNLLMATGDTPDVDDLMHHGTHASLYGCRFCKEKGRHAENRNHGMCFVSTTAP</sequence>